<dbReference type="Proteomes" id="UP001175271">
    <property type="component" value="Unassembled WGS sequence"/>
</dbReference>
<feature type="compositionally biased region" description="Low complexity" evidence="1">
    <location>
        <begin position="738"/>
        <end position="750"/>
    </location>
</feature>
<comment type="caution">
    <text evidence="3">The sequence shown here is derived from an EMBL/GenBank/DDBJ whole genome shotgun (WGS) entry which is preliminary data.</text>
</comment>
<feature type="compositionally biased region" description="Basic and acidic residues" evidence="1">
    <location>
        <begin position="42"/>
        <end position="58"/>
    </location>
</feature>
<dbReference type="AlphaFoldDB" id="A0AA39M5H4"/>
<dbReference type="InterPro" id="IPR003124">
    <property type="entry name" value="WH2_dom"/>
</dbReference>
<feature type="compositionally biased region" description="Basic and acidic residues" evidence="1">
    <location>
        <begin position="603"/>
        <end position="627"/>
    </location>
</feature>
<proteinExistence type="predicted"/>
<feature type="compositionally biased region" description="Pro residues" evidence="1">
    <location>
        <begin position="786"/>
        <end position="799"/>
    </location>
</feature>
<evidence type="ECO:0000313" key="3">
    <source>
        <dbReference type="EMBL" id="KAK0421279.1"/>
    </source>
</evidence>
<dbReference type="PROSITE" id="PS51082">
    <property type="entry name" value="WH2"/>
    <property type="match status" value="1"/>
</dbReference>
<keyword evidence="4" id="KW-1185">Reference proteome</keyword>
<protein>
    <recommendedName>
        <fullName evidence="2">WH2 domain-containing protein</fullName>
    </recommendedName>
</protein>
<sequence length="860" mass="93703">MAKKEPGGTVGKRRFGGFLDIFRKKKKGVDPAPAPSVSTSVVEKRPSIRRTPSVDKQKSGSVSSKTGTVRIGRNGTLKSNKTCRAPPPPNRRPRLPSNTSTSTTDTVVPPPRETDLDAPVSELHQNEVPQEKVEITVHRSASSVSDKEEKSEKVSANSSTATLTPSTVQDDVVSIISQSGILSDQVYQKIFEPIDVAKPTTQVKKVETTVVQKKMSVTQETAFPLPPPSLDSVKSTDDVFLNDLQREYLNLKTMFDRFTLLNTTSKNSKETQSLVAKLIAQHSLVQRLCAQSQQEAAESTAGFSSSVSSAHRQQGHHDSAIGSGDSITADDSFSEDEDDSCNSVASYNDIQVTRGTVANCKELFSQPPVYSTPPKPWANKVSSTKTVRNWQMPPPAEYKHSTTVIIPSNRVEIPKTEYEQPRKWTPTKPSGDIPSTTVVSLKNAWLNDGPVRVEDRPVIIKRVDRAPPPSSTESSAVSSPVVKKKDPFLVMNPQLSYVEPKRAPSSPKIPPSPAAERREINHKITVSKTTVQQSSGSISLRTPGAFQNIQYQNPKVQNRVPETILMNGFSRERAPASPTVYRRPTDVPIRQKAVEEVSPPTPSKKETHLRSPREPTVIRHVEIKRNDTPPTPKALISRPAPTNPSPTVPRKAIAPNGLQSPQIAHKSVLAEVMQKNIKPVHKDTPTVCRKPAIEIPTVSRPLKTEITARSVDNGSPAWELPKKSSETSYAWQKEIQKSRTGSTSSSGSDSFQPQQFKLRKVAPPVEKSGIALGNVIDSPSKSSTPSGPPAPPPPPPPAKSPAKAALRLDPEKLKAEMGTIKLKTPPSQSEKKKLNLDPRDELMAAIRNAGGARSLKKVNG</sequence>
<feature type="region of interest" description="Disordered" evidence="1">
    <location>
        <begin position="300"/>
        <end position="340"/>
    </location>
</feature>
<feature type="compositionally biased region" description="Basic and acidic residues" evidence="1">
    <location>
        <begin position="806"/>
        <end position="815"/>
    </location>
</feature>
<dbReference type="EMBL" id="JAUCMV010000002">
    <property type="protein sequence ID" value="KAK0421279.1"/>
    <property type="molecule type" value="Genomic_DNA"/>
</dbReference>
<organism evidence="3 4">
    <name type="scientific">Steinernema hermaphroditum</name>
    <dbReference type="NCBI Taxonomy" id="289476"/>
    <lineage>
        <taxon>Eukaryota</taxon>
        <taxon>Metazoa</taxon>
        <taxon>Ecdysozoa</taxon>
        <taxon>Nematoda</taxon>
        <taxon>Chromadorea</taxon>
        <taxon>Rhabditida</taxon>
        <taxon>Tylenchina</taxon>
        <taxon>Panagrolaimomorpha</taxon>
        <taxon>Strongyloidoidea</taxon>
        <taxon>Steinernematidae</taxon>
        <taxon>Steinernema</taxon>
    </lineage>
</organism>
<reference evidence="3" key="1">
    <citation type="submission" date="2023-06" db="EMBL/GenBank/DDBJ databases">
        <title>Genomic analysis of the entomopathogenic nematode Steinernema hermaphroditum.</title>
        <authorList>
            <person name="Schwarz E.M."/>
            <person name="Heppert J.K."/>
            <person name="Baniya A."/>
            <person name="Schwartz H.T."/>
            <person name="Tan C.-H."/>
            <person name="Antoshechkin I."/>
            <person name="Sternberg P.W."/>
            <person name="Goodrich-Blair H."/>
            <person name="Dillman A.R."/>
        </authorList>
    </citation>
    <scope>NUCLEOTIDE SEQUENCE</scope>
    <source>
        <strain evidence="3">PS9179</strain>
        <tissue evidence="3">Whole animal</tissue>
    </source>
</reference>
<evidence type="ECO:0000256" key="1">
    <source>
        <dbReference type="SAM" id="MobiDB-lite"/>
    </source>
</evidence>
<evidence type="ECO:0000313" key="4">
    <source>
        <dbReference type="Proteomes" id="UP001175271"/>
    </source>
</evidence>
<gene>
    <name evidence="3" type="ORF">QR680_015153</name>
</gene>
<feature type="compositionally biased region" description="Low complexity" evidence="1">
    <location>
        <begin position="95"/>
        <end position="107"/>
    </location>
</feature>
<feature type="region of interest" description="Disordered" evidence="1">
    <location>
        <begin position="136"/>
        <end position="163"/>
    </location>
</feature>
<feature type="compositionally biased region" description="Basic and acidic residues" evidence="1">
    <location>
        <begin position="829"/>
        <end position="838"/>
    </location>
</feature>
<accession>A0AA39M5H4</accession>
<dbReference type="GO" id="GO:0003779">
    <property type="term" value="F:actin binding"/>
    <property type="evidence" value="ECO:0007669"/>
    <property type="project" value="InterPro"/>
</dbReference>
<evidence type="ECO:0000259" key="2">
    <source>
        <dbReference type="PROSITE" id="PS51082"/>
    </source>
</evidence>
<name>A0AA39M5H4_9BILA</name>
<feature type="region of interest" description="Disordered" evidence="1">
    <location>
        <begin position="23"/>
        <end position="113"/>
    </location>
</feature>
<feature type="domain" description="WH2" evidence="2">
    <location>
        <begin position="838"/>
        <end position="858"/>
    </location>
</feature>
<feature type="compositionally biased region" description="Low complexity" evidence="1">
    <location>
        <begin position="300"/>
        <end position="309"/>
    </location>
</feature>
<feature type="region of interest" description="Disordered" evidence="1">
    <location>
        <begin position="706"/>
        <end position="838"/>
    </location>
</feature>
<feature type="region of interest" description="Disordered" evidence="1">
    <location>
        <begin position="592"/>
        <end position="659"/>
    </location>
</feature>